<proteinExistence type="predicted"/>
<protein>
    <submittedName>
        <fullName evidence="7">THAP domain-containing protein 5</fullName>
    </submittedName>
</protein>
<evidence type="ECO:0000256" key="3">
    <source>
        <dbReference type="ARBA" id="ARBA00022833"/>
    </source>
</evidence>
<dbReference type="GO" id="GO:0008270">
    <property type="term" value="F:zinc ion binding"/>
    <property type="evidence" value="ECO:0007669"/>
    <property type="project" value="UniProtKB-KW"/>
</dbReference>
<accession>A0AAE1LD92</accession>
<evidence type="ECO:0000256" key="1">
    <source>
        <dbReference type="ARBA" id="ARBA00022723"/>
    </source>
</evidence>
<name>A0AAE1LD92_9NEOP</name>
<dbReference type="Proteomes" id="UP001219518">
    <property type="component" value="Unassembled WGS sequence"/>
</dbReference>
<keyword evidence="2 5" id="KW-0863">Zinc-finger</keyword>
<comment type="caution">
    <text evidence="7">The sequence shown here is derived from an EMBL/GenBank/DDBJ whole genome shotgun (WGS) entry which is preliminary data.</text>
</comment>
<dbReference type="PROSITE" id="PS50950">
    <property type="entry name" value="ZF_THAP"/>
    <property type="match status" value="2"/>
</dbReference>
<evidence type="ECO:0000256" key="5">
    <source>
        <dbReference type="PROSITE-ProRule" id="PRU00309"/>
    </source>
</evidence>
<keyword evidence="4 5" id="KW-0238">DNA-binding</keyword>
<evidence type="ECO:0000259" key="6">
    <source>
        <dbReference type="PROSITE" id="PS50950"/>
    </source>
</evidence>
<sequence length="560" mass="63776">MSVGISSIVHISIEDGTCGIQSLQNEVYDMQVDNYCNVVEIEIYSDDYQKVSCSESQVYDKLGQISNSVGTRVCFVTNNQSTNDCEVVDSFTNVVEVEVYRQHDLKVNCQESRFLGNPSQMSNLLDAQVCSVINCQSSNVLEQVNSYSNIVEIQVEFQNDATISNSVDTRVCYAVNSEFSNVSEQVDSCTNNIEVQVARQDGPNVSHWESQFIDKRIRISNSSVTRVCSAVNCQSTNVGGKLYPFPYIFRNIHGKKVVNKAGLERCREWIRLSGNMRLLNVNPGYMCNGYYMCANHFNHDQFNSKNNDTLKKLAIPTLFNCNPISNEAMSAYDSGWNIRQFNEDAFVEYMEKNIIDITEDEQLPIDINNEGLEVNNNNVTCVGSVVNINRPEIVKKCCVRGCSNIYEELYSFPNLFKKDGRVINLRAVQKEWLRKCGNPLLLNRNPSKLFEQVFVCKEHFSEDSFCRNKRSIVSAIPVHFQYDCLSNEVMHKFDMAWKVPHILSNKITEFDDDEEKNVASENDLTSISINELEEDSNRETPTVYYSKLQRCCYPSCNGSN</sequence>
<keyword evidence="1" id="KW-0479">Metal-binding</keyword>
<evidence type="ECO:0000313" key="8">
    <source>
        <dbReference type="Proteomes" id="UP001219518"/>
    </source>
</evidence>
<evidence type="ECO:0000256" key="4">
    <source>
        <dbReference type="ARBA" id="ARBA00023125"/>
    </source>
</evidence>
<keyword evidence="3" id="KW-0862">Zinc</keyword>
<evidence type="ECO:0000313" key="7">
    <source>
        <dbReference type="EMBL" id="KAK3914464.1"/>
    </source>
</evidence>
<evidence type="ECO:0000256" key="2">
    <source>
        <dbReference type="ARBA" id="ARBA00022771"/>
    </source>
</evidence>
<dbReference type="EMBL" id="JAHWGI010000382">
    <property type="protein sequence ID" value="KAK3914464.1"/>
    <property type="molecule type" value="Genomic_DNA"/>
</dbReference>
<dbReference type="GO" id="GO:0003677">
    <property type="term" value="F:DNA binding"/>
    <property type="evidence" value="ECO:0007669"/>
    <property type="project" value="UniProtKB-UniRule"/>
</dbReference>
<reference evidence="7" key="1">
    <citation type="submission" date="2021-07" db="EMBL/GenBank/DDBJ databases">
        <authorList>
            <person name="Catto M.A."/>
            <person name="Jacobson A."/>
            <person name="Kennedy G."/>
            <person name="Labadie P."/>
            <person name="Hunt B.G."/>
            <person name="Srinivasan R."/>
        </authorList>
    </citation>
    <scope>NUCLEOTIDE SEQUENCE</scope>
    <source>
        <strain evidence="7">PL_HMW_Pooled</strain>
        <tissue evidence="7">Head</tissue>
    </source>
</reference>
<keyword evidence="8" id="KW-1185">Reference proteome</keyword>
<feature type="domain" description="THAP-type" evidence="6">
    <location>
        <begin position="224"/>
        <end position="319"/>
    </location>
</feature>
<dbReference type="AlphaFoldDB" id="A0AAE1LD92"/>
<dbReference type="InterPro" id="IPR006612">
    <property type="entry name" value="THAP_Znf"/>
</dbReference>
<feature type="domain" description="THAP-type" evidence="6">
    <location>
        <begin position="393"/>
        <end position="480"/>
    </location>
</feature>
<reference evidence="7" key="2">
    <citation type="journal article" date="2023" name="BMC Genomics">
        <title>Pest status, molecular evolution, and epigenetic factors derived from the genome assembly of Frankliniella fusca, a thysanopteran phytovirus vector.</title>
        <authorList>
            <person name="Catto M.A."/>
            <person name="Labadie P.E."/>
            <person name="Jacobson A.L."/>
            <person name="Kennedy G.G."/>
            <person name="Srinivasan R."/>
            <person name="Hunt B.G."/>
        </authorList>
    </citation>
    <scope>NUCLEOTIDE SEQUENCE</scope>
    <source>
        <strain evidence="7">PL_HMW_Pooled</strain>
    </source>
</reference>
<dbReference type="Pfam" id="PF05485">
    <property type="entry name" value="THAP"/>
    <property type="match status" value="2"/>
</dbReference>
<dbReference type="SMART" id="SM00980">
    <property type="entry name" value="THAP"/>
    <property type="match status" value="2"/>
</dbReference>
<gene>
    <name evidence="7" type="ORF">KUF71_023865</name>
</gene>
<dbReference type="SUPFAM" id="SSF57716">
    <property type="entry name" value="Glucocorticoid receptor-like (DNA-binding domain)"/>
    <property type="match status" value="1"/>
</dbReference>
<organism evidence="7 8">
    <name type="scientific">Frankliniella fusca</name>
    <dbReference type="NCBI Taxonomy" id="407009"/>
    <lineage>
        <taxon>Eukaryota</taxon>
        <taxon>Metazoa</taxon>
        <taxon>Ecdysozoa</taxon>
        <taxon>Arthropoda</taxon>
        <taxon>Hexapoda</taxon>
        <taxon>Insecta</taxon>
        <taxon>Pterygota</taxon>
        <taxon>Neoptera</taxon>
        <taxon>Paraneoptera</taxon>
        <taxon>Thysanoptera</taxon>
        <taxon>Terebrantia</taxon>
        <taxon>Thripoidea</taxon>
        <taxon>Thripidae</taxon>
        <taxon>Frankliniella</taxon>
    </lineage>
</organism>